<dbReference type="EMBL" id="LJOW01000267">
    <property type="protein sequence ID" value="OBQ37318.1"/>
    <property type="molecule type" value="Genomic_DNA"/>
</dbReference>
<organism evidence="1 2">
    <name type="scientific">Aphanizomenon flos-aquae WA102</name>
    <dbReference type="NCBI Taxonomy" id="1710896"/>
    <lineage>
        <taxon>Bacteria</taxon>
        <taxon>Bacillati</taxon>
        <taxon>Cyanobacteriota</taxon>
        <taxon>Cyanophyceae</taxon>
        <taxon>Nostocales</taxon>
        <taxon>Aphanizomenonaceae</taxon>
        <taxon>Aphanizomenon</taxon>
    </lineage>
</organism>
<sequence length="126" mass="14284">SVAELQGTYICALIDCEAVQGKSLDDPNVLVPTFKWIFESTEVRDNDGQPFRFITYTKTYYGNDKAKLTILLDGMVGRMTSQQFQDLDMDVLKAKQWQVTVGIRQKMNSEIFNVIETVKPVVKVAV</sequence>
<evidence type="ECO:0000313" key="1">
    <source>
        <dbReference type="EMBL" id="OBQ37318.1"/>
    </source>
</evidence>
<feature type="non-terminal residue" evidence="1">
    <location>
        <position position="1"/>
    </location>
</feature>
<accession>A0A1B7WJJ4</accession>
<comment type="caution">
    <text evidence="1">The sequence shown here is derived from an EMBL/GenBank/DDBJ whole genome shotgun (WGS) entry which is preliminary data.</text>
</comment>
<reference evidence="1 2" key="1">
    <citation type="submission" date="2015-09" db="EMBL/GenBank/DDBJ databases">
        <title>Aphanizomenon flos-aquae WA102.</title>
        <authorList>
            <person name="Driscoll C."/>
        </authorList>
    </citation>
    <scope>NUCLEOTIDE SEQUENCE [LARGE SCALE GENOMIC DNA]</scope>
    <source>
        <strain evidence="1">WA102</strain>
    </source>
</reference>
<proteinExistence type="predicted"/>
<dbReference type="AlphaFoldDB" id="A0A1B7WJJ4"/>
<evidence type="ECO:0000313" key="2">
    <source>
        <dbReference type="Proteomes" id="UP000092093"/>
    </source>
</evidence>
<name>A0A1B7WJJ4_APHFL</name>
<protein>
    <submittedName>
        <fullName evidence="1">Uncharacterized protein</fullName>
    </submittedName>
</protein>
<dbReference type="Proteomes" id="UP000092093">
    <property type="component" value="Unassembled WGS sequence"/>
</dbReference>
<gene>
    <name evidence="1" type="ORF">AN484_25050</name>
</gene>